<sequence>MFPLLKLYHFTTLCKIMKNTSSKGMAIVAEGLGSAWRGYYRNVQEHGEYTTVMSKKVVNKSSSDFFHVKEHGKDTTVMG</sequence>
<dbReference type="AlphaFoldDB" id="A0A540MTI8"/>
<gene>
    <name evidence="1" type="ORF">C1H46_012245</name>
</gene>
<reference evidence="1 2" key="1">
    <citation type="journal article" date="2019" name="G3 (Bethesda)">
        <title>Sequencing of a Wild Apple (Malus baccata) Genome Unravels the Differences Between Cultivated and Wild Apple Species Regarding Disease Resistance and Cold Tolerance.</title>
        <authorList>
            <person name="Chen X."/>
        </authorList>
    </citation>
    <scope>NUCLEOTIDE SEQUENCE [LARGE SCALE GENOMIC DNA]</scope>
    <source>
        <strain evidence="2">cv. Shandingzi</strain>
        <tissue evidence="1">Leaves</tissue>
    </source>
</reference>
<accession>A0A540MTI8</accession>
<organism evidence="1 2">
    <name type="scientific">Malus baccata</name>
    <name type="common">Siberian crab apple</name>
    <name type="synonym">Pyrus baccata</name>
    <dbReference type="NCBI Taxonomy" id="106549"/>
    <lineage>
        <taxon>Eukaryota</taxon>
        <taxon>Viridiplantae</taxon>
        <taxon>Streptophyta</taxon>
        <taxon>Embryophyta</taxon>
        <taxon>Tracheophyta</taxon>
        <taxon>Spermatophyta</taxon>
        <taxon>Magnoliopsida</taxon>
        <taxon>eudicotyledons</taxon>
        <taxon>Gunneridae</taxon>
        <taxon>Pentapetalae</taxon>
        <taxon>rosids</taxon>
        <taxon>fabids</taxon>
        <taxon>Rosales</taxon>
        <taxon>Rosaceae</taxon>
        <taxon>Amygdaloideae</taxon>
        <taxon>Maleae</taxon>
        <taxon>Malus</taxon>
    </lineage>
</organism>
<proteinExistence type="predicted"/>
<protein>
    <submittedName>
        <fullName evidence="1">Uncharacterized protein</fullName>
    </submittedName>
</protein>
<evidence type="ECO:0000313" key="1">
    <source>
        <dbReference type="EMBL" id="TQE02117.1"/>
    </source>
</evidence>
<evidence type="ECO:0000313" key="2">
    <source>
        <dbReference type="Proteomes" id="UP000315295"/>
    </source>
</evidence>
<dbReference type="EMBL" id="VIEB01000181">
    <property type="protein sequence ID" value="TQE02117.1"/>
    <property type="molecule type" value="Genomic_DNA"/>
</dbReference>
<name>A0A540MTI8_MALBA</name>
<comment type="caution">
    <text evidence="1">The sequence shown here is derived from an EMBL/GenBank/DDBJ whole genome shotgun (WGS) entry which is preliminary data.</text>
</comment>
<dbReference type="Proteomes" id="UP000315295">
    <property type="component" value="Unassembled WGS sequence"/>
</dbReference>
<keyword evidence="2" id="KW-1185">Reference proteome</keyword>